<dbReference type="RefSeq" id="WP_073404259.1">
    <property type="nucleotide sequence ID" value="NZ_FQTV01000027.1"/>
</dbReference>
<evidence type="ECO:0000259" key="1">
    <source>
        <dbReference type="Pfam" id="PF01243"/>
    </source>
</evidence>
<dbReference type="PANTHER" id="PTHR34818:SF1">
    <property type="entry name" value="PROTEIN BLI-3"/>
    <property type="match status" value="1"/>
</dbReference>
<feature type="domain" description="Pyridoxamine 5'-phosphate oxidase N-terminal" evidence="1">
    <location>
        <begin position="4"/>
        <end position="125"/>
    </location>
</feature>
<evidence type="ECO:0000313" key="3">
    <source>
        <dbReference type="Proteomes" id="UP000184509"/>
    </source>
</evidence>
<protein>
    <submittedName>
        <fullName evidence="2">General stress protein 26</fullName>
    </submittedName>
</protein>
<proteinExistence type="predicted"/>
<organism evidence="2 3">
    <name type="scientific">Bacteroides luti</name>
    <dbReference type="NCBI Taxonomy" id="1297750"/>
    <lineage>
        <taxon>Bacteria</taxon>
        <taxon>Pseudomonadati</taxon>
        <taxon>Bacteroidota</taxon>
        <taxon>Bacteroidia</taxon>
        <taxon>Bacteroidales</taxon>
        <taxon>Bacteroidaceae</taxon>
        <taxon>Bacteroides</taxon>
    </lineage>
</organism>
<dbReference type="PANTHER" id="PTHR34818">
    <property type="entry name" value="PROTEIN BLI-3"/>
    <property type="match status" value="1"/>
</dbReference>
<evidence type="ECO:0000313" key="2">
    <source>
        <dbReference type="EMBL" id="SHG15099.1"/>
    </source>
</evidence>
<dbReference type="OrthoDB" id="1954371at2"/>
<dbReference type="Pfam" id="PF01243">
    <property type="entry name" value="PNPOx_N"/>
    <property type="match status" value="1"/>
</dbReference>
<accession>A0A1M5HGK7</accession>
<gene>
    <name evidence="2" type="ORF">SAMN05444405_12713</name>
</gene>
<dbReference type="InterPro" id="IPR052917">
    <property type="entry name" value="Stress-Dev_Protein"/>
</dbReference>
<name>A0A1M5HGK7_9BACE</name>
<reference evidence="3" key="1">
    <citation type="submission" date="2016-11" db="EMBL/GenBank/DDBJ databases">
        <authorList>
            <person name="Varghese N."/>
            <person name="Submissions S."/>
        </authorList>
    </citation>
    <scope>NUCLEOTIDE SEQUENCE [LARGE SCALE GENOMIC DNA]</scope>
    <source>
        <strain evidence="3">DSM 26991</strain>
    </source>
</reference>
<dbReference type="Gene3D" id="2.30.110.10">
    <property type="entry name" value="Electron Transport, Fmn-binding Protein, Chain A"/>
    <property type="match status" value="1"/>
</dbReference>
<dbReference type="AlphaFoldDB" id="A0A1M5HGK7"/>
<dbReference type="STRING" id="1297750.SAMN05444405_12713"/>
<sequence length="135" mass="15570">MESIEEKAASMLQRCETVNLASVSMEGYPRPVPMARISSKGFSTVWLTTGKDSLKVKHFLENPKAGLSYFENGNSVVLTGDVEVITDLETKKQFWMDWFIEYFPNGFEDTNYCLLKFKATYATFWIDKEFIHKEV</sequence>
<dbReference type="InterPro" id="IPR011576">
    <property type="entry name" value="Pyridox_Oxase_N"/>
</dbReference>
<dbReference type="SUPFAM" id="SSF50475">
    <property type="entry name" value="FMN-binding split barrel"/>
    <property type="match status" value="1"/>
</dbReference>
<dbReference type="InterPro" id="IPR012349">
    <property type="entry name" value="Split_barrel_FMN-bd"/>
</dbReference>
<dbReference type="EMBL" id="FQTV01000027">
    <property type="protein sequence ID" value="SHG15099.1"/>
    <property type="molecule type" value="Genomic_DNA"/>
</dbReference>
<dbReference type="Proteomes" id="UP000184509">
    <property type="component" value="Unassembled WGS sequence"/>
</dbReference>
<keyword evidence="3" id="KW-1185">Reference proteome</keyword>